<keyword evidence="2" id="KW-1185">Reference proteome</keyword>
<protein>
    <submittedName>
        <fullName evidence="1">Uncharacterized protein</fullName>
    </submittedName>
</protein>
<comment type="caution">
    <text evidence="1">The sequence shown here is derived from an EMBL/GenBank/DDBJ whole genome shotgun (WGS) entry which is preliminary data.</text>
</comment>
<accession>A0A839SXX4</accession>
<dbReference type="EMBL" id="JACHXA010000008">
    <property type="protein sequence ID" value="MBB3066474.1"/>
    <property type="molecule type" value="Genomic_DNA"/>
</dbReference>
<organism evidence="1 2">
    <name type="scientific">Limibacillus halophilus</name>
    <dbReference type="NCBI Taxonomy" id="1579333"/>
    <lineage>
        <taxon>Bacteria</taxon>
        <taxon>Pseudomonadati</taxon>
        <taxon>Pseudomonadota</taxon>
        <taxon>Alphaproteobacteria</taxon>
        <taxon>Rhodospirillales</taxon>
        <taxon>Rhodovibrionaceae</taxon>
        <taxon>Limibacillus</taxon>
    </lineage>
</organism>
<dbReference type="Proteomes" id="UP000581135">
    <property type="component" value="Unassembled WGS sequence"/>
</dbReference>
<evidence type="ECO:0000313" key="1">
    <source>
        <dbReference type="EMBL" id="MBB3066474.1"/>
    </source>
</evidence>
<proteinExistence type="predicted"/>
<dbReference type="AlphaFoldDB" id="A0A839SXX4"/>
<name>A0A839SXX4_9PROT</name>
<evidence type="ECO:0000313" key="2">
    <source>
        <dbReference type="Proteomes" id="UP000581135"/>
    </source>
</evidence>
<sequence length="114" mass="12771">MKITGFTLDETGERNSFCFVLRQPDAEDGVSAYGLIDCQPYTGEIPMRVIGTSNAHRLALACCFLREVLRGKTLFDEAGERFPLPKPQDFEPDWPSEEEVAELVVKTNDFGRGL</sequence>
<reference evidence="1 2" key="1">
    <citation type="submission" date="2020-08" db="EMBL/GenBank/DDBJ databases">
        <title>Genomic Encyclopedia of Type Strains, Phase III (KMG-III): the genomes of soil and plant-associated and newly described type strains.</title>
        <authorList>
            <person name="Whitman W."/>
        </authorList>
    </citation>
    <scope>NUCLEOTIDE SEQUENCE [LARGE SCALE GENOMIC DNA]</scope>
    <source>
        <strain evidence="1 2">CECT 8803</strain>
    </source>
</reference>
<dbReference type="RefSeq" id="WP_183417285.1">
    <property type="nucleotide sequence ID" value="NZ_JACHXA010000008.1"/>
</dbReference>
<gene>
    <name evidence="1" type="ORF">FHR98_002780</name>
</gene>